<dbReference type="Proteomes" id="UP001642487">
    <property type="component" value="Chromosome 9"/>
</dbReference>
<gene>
    <name evidence="7" type="ORF">CITCOLO1_LOCUS21872</name>
</gene>
<evidence type="ECO:0000256" key="1">
    <source>
        <dbReference type="ARBA" id="ARBA00004323"/>
    </source>
</evidence>
<evidence type="ECO:0000313" key="7">
    <source>
        <dbReference type="EMBL" id="CAK9329423.1"/>
    </source>
</evidence>
<dbReference type="EMBL" id="OZ021743">
    <property type="protein sequence ID" value="CAK9329423.1"/>
    <property type="molecule type" value="Genomic_DNA"/>
</dbReference>
<proteinExistence type="inferred from homology"/>
<evidence type="ECO:0000313" key="8">
    <source>
        <dbReference type="Proteomes" id="UP001642487"/>
    </source>
</evidence>
<comment type="subcellular location">
    <subcellularLocation>
        <location evidence="1">Golgi apparatus membrane</location>
        <topology evidence="1">Single-pass type II membrane protein</topology>
    </subcellularLocation>
</comment>
<sequence length="613" mass="71016">MEIRRLLIITFMIFLTLFAFQCFVFRYSKNLYLSFGDKASTFMLVQNVCHLNNSGLCRFHPIDSGANNLDTKENFDYDTNKRVREEVADLRSEFLKEEGKIVDKSLMLENSNQTEDTVLRETNVELSYSPLMKGDVLDDSNMTADEAKAISCPGESEIRNQIMVPNQSQGTMNNSIEKVDQTYSELMKKGSVGLNDRTVGPDISTLSGPFISISQIYSKLSRAHKSTCLKRLQCRQTSQRDHELYYARQEIETASVLRSIPEISATVFRNISMFTRSYKLMEKMLKVYIYEEGEKPIFHQPILTGIYASEGWFMKLLEENKKFIVKDPKKAHLFYLPFSSQFLRSAFGNKFRNKRDLQKLLKNYIDMIGKKYRFWNRNGGSDHFLVACHDWAPKLTKRLVKNCIRALCNANAAADFEIGKDTSLPVTFVHSMDNLINDIGGKPPSERTTLAFFAGSMHGYLRPILLHYWENKEPDMMIIGPMPNSIEGKSAYMEQMKSSKYCICARGYQVHTPRVIEAILNECIPVIVSDNYVPPFFEVLNWESFSVFVKEREILNLRDILLSIPEESYLAMHSRVKMVQQHFIWHEKPAKYDAFHMILHSIWYTRVFQIKIN</sequence>
<comment type="similarity">
    <text evidence="2">Belongs to the glycosyltransferase 47 family.</text>
</comment>
<protein>
    <recommendedName>
        <fullName evidence="6">Exostosin GT47 domain-containing protein</fullName>
    </recommendedName>
</protein>
<keyword evidence="4" id="KW-0812">Transmembrane</keyword>
<dbReference type="InterPro" id="IPR004263">
    <property type="entry name" value="Exostosin"/>
</dbReference>
<keyword evidence="3" id="KW-0808">Transferase</keyword>
<feature type="domain" description="Exostosin GT47" evidence="6">
    <location>
        <begin position="282"/>
        <end position="562"/>
    </location>
</feature>
<evidence type="ECO:0000256" key="3">
    <source>
        <dbReference type="ARBA" id="ARBA00022676"/>
    </source>
</evidence>
<dbReference type="InterPro" id="IPR040911">
    <property type="entry name" value="Exostosin_GT47"/>
</dbReference>
<reference evidence="7 8" key="1">
    <citation type="submission" date="2024-03" db="EMBL/GenBank/DDBJ databases">
        <authorList>
            <person name="Gkanogiannis A."/>
            <person name="Becerra Lopez-Lavalle L."/>
        </authorList>
    </citation>
    <scope>NUCLEOTIDE SEQUENCE [LARGE SCALE GENOMIC DNA]</scope>
</reference>
<dbReference type="PANTHER" id="PTHR11062:SF77">
    <property type="entry name" value="GLYCOSYLTRANSFERASE FAMILY EXOSTOSIN PROTEIN"/>
    <property type="match status" value="1"/>
</dbReference>
<evidence type="ECO:0000259" key="6">
    <source>
        <dbReference type="Pfam" id="PF03016"/>
    </source>
</evidence>
<keyword evidence="8" id="KW-1185">Reference proteome</keyword>
<evidence type="ECO:0000256" key="2">
    <source>
        <dbReference type="ARBA" id="ARBA00010271"/>
    </source>
</evidence>
<keyword evidence="4" id="KW-0735">Signal-anchor</keyword>
<evidence type="ECO:0000256" key="5">
    <source>
        <dbReference type="ARBA" id="ARBA00023034"/>
    </source>
</evidence>
<name>A0ABP0ZBG7_9ROSI</name>
<accession>A0ABP0ZBG7</accession>
<keyword evidence="5" id="KW-0333">Golgi apparatus</keyword>
<dbReference type="PANTHER" id="PTHR11062">
    <property type="entry name" value="EXOSTOSIN HEPARAN SULFATE GLYCOSYLTRANSFERASE -RELATED"/>
    <property type="match status" value="1"/>
</dbReference>
<keyword evidence="3" id="KW-0328">Glycosyltransferase</keyword>
<dbReference type="Pfam" id="PF03016">
    <property type="entry name" value="Exostosin_GT47"/>
    <property type="match status" value="1"/>
</dbReference>
<organism evidence="7 8">
    <name type="scientific">Citrullus colocynthis</name>
    <name type="common">colocynth</name>
    <dbReference type="NCBI Taxonomy" id="252529"/>
    <lineage>
        <taxon>Eukaryota</taxon>
        <taxon>Viridiplantae</taxon>
        <taxon>Streptophyta</taxon>
        <taxon>Embryophyta</taxon>
        <taxon>Tracheophyta</taxon>
        <taxon>Spermatophyta</taxon>
        <taxon>Magnoliopsida</taxon>
        <taxon>eudicotyledons</taxon>
        <taxon>Gunneridae</taxon>
        <taxon>Pentapetalae</taxon>
        <taxon>rosids</taxon>
        <taxon>fabids</taxon>
        <taxon>Cucurbitales</taxon>
        <taxon>Cucurbitaceae</taxon>
        <taxon>Benincaseae</taxon>
        <taxon>Citrullus</taxon>
    </lineage>
</organism>
<evidence type="ECO:0000256" key="4">
    <source>
        <dbReference type="ARBA" id="ARBA00022968"/>
    </source>
</evidence>